<dbReference type="AlphaFoldDB" id="A0AAV5T5V4"/>
<comment type="caution">
    <text evidence="2">The sequence shown here is derived from an EMBL/GenBank/DDBJ whole genome shotgun (WGS) entry which is preliminary data.</text>
</comment>
<accession>A0AAV5T5V4</accession>
<name>A0AAV5T5V4_9BILA</name>
<organism evidence="2 3">
    <name type="scientific">Pristionchus entomophagus</name>
    <dbReference type="NCBI Taxonomy" id="358040"/>
    <lineage>
        <taxon>Eukaryota</taxon>
        <taxon>Metazoa</taxon>
        <taxon>Ecdysozoa</taxon>
        <taxon>Nematoda</taxon>
        <taxon>Chromadorea</taxon>
        <taxon>Rhabditida</taxon>
        <taxon>Rhabditina</taxon>
        <taxon>Diplogasteromorpha</taxon>
        <taxon>Diplogasteroidea</taxon>
        <taxon>Neodiplogasteridae</taxon>
        <taxon>Pristionchus</taxon>
    </lineage>
</organism>
<evidence type="ECO:0000313" key="2">
    <source>
        <dbReference type="EMBL" id="GMS90905.1"/>
    </source>
</evidence>
<protein>
    <submittedName>
        <fullName evidence="2">Uncharacterized protein</fullName>
    </submittedName>
</protein>
<sequence>MRRGGHLVRPRLLPSTRAADGALLRLVQTSLGQGVHDRNQGAADHYSQTTPFCGEDAGDLDAHLFHLLYNRPESRGRPLETAPLATKIRQPHGAREVGKHP</sequence>
<proteinExistence type="predicted"/>
<keyword evidence="3" id="KW-1185">Reference proteome</keyword>
<evidence type="ECO:0000313" key="3">
    <source>
        <dbReference type="Proteomes" id="UP001432027"/>
    </source>
</evidence>
<reference evidence="2" key="1">
    <citation type="submission" date="2023-10" db="EMBL/GenBank/DDBJ databases">
        <title>Genome assembly of Pristionchus species.</title>
        <authorList>
            <person name="Yoshida K."/>
            <person name="Sommer R.J."/>
        </authorList>
    </citation>
    <scope>NUCLEOTIDE SEQUENCE</scope>
    <source>
        <strain evidence="2">RS0144</strain>
    </source>
</reference>
<dbReference type="Proteomes" id="UP001432027">
    <property type="component" value="Unassembled WGS sequence"/>
</dbReference>
<feature type="non-terminal residue" evidence="2">
    <location>
        <position position="101"/>
    </location>
</feature>
<evidence type="ECO:0000256" key="1">
    <source>
        <dbReference type="SAM" id="MobiDB-lite"/>
    </source>
</evidence>
<gene>
    <name evidence="2" type="ORF">PENTCL1PPCAC_13080</name>
</gene>
<feature type="region of interest" description="Disordered" evidence="1">
    <location>
        <begin position="75"/>
        <end position="101"/>
    </location>
</feature>
<dbReference type="EMBL" id="BTSX01000003">
    <property type="protein sequence ID" value="GMS90905.1"/>
    <property type="molecule type" value="Genomic_DNA"/>
</dbReference>